<name>M5R8Z7_9BACT</name>
<reference evidence="1 2" key="1">
    <citation type="journal article" date="2013" name="Mar. Genomics">
        <title>Expression of sulfatases in Rhodopirellula baltica and the diversity of sulfatases in the genus Rhodopirellula.</title>
        <authorList>
            <person name="Wegner C.E."/>
            <person name="Richter-Heitmann T."/>
            <person name="Klindworth A."/>
            <person name="Klockow C."/>
            <person name="Richter M."/>
            <person name="Achstetter T."/>
            <person name="Glockner F.O."/>
            <person name="Harder J."/>
        </authorList>
    </citation>
    <scope>NUCLEOTIDE SEQUENCE [LARGE SCALE GENOMIC DNA]</scope>
    <source>
        <strain evidence="1 2">SM1</strain>
    </source>
</reference>
<dbReference type="AlphaFoldDB" id="M5R8Z7"/>
<accession>M5R8Z7</accession>
<gene>
    <name evidence="1" type="ORF">RMSM_07084</name>
</gene>
<proteinExistence type="predicted"/>
<dbReference type="EMBL" id="ANOG01001015">
    <property type="protein sequence ID" value="EMI15968.1"/>
    <property type="molecule type" value="Genomic_DNA"/>
</dbReference>
<protein>
    <submittedName>
        <fullName evidence="1">Uncharacterized protein</fullName>
    </submittedName>
</protein>
<dbReference type="PATRIC" id="fig|1265738.3.peg.7059"/>
<keyword evidence="2" id="KW-1185">Reference proteome</keyword>
<organism evidence="1 2">
    <name type="scientific">Rhodopirellula maiorica SM1</name>
    <dbReference type="NCBI Taxonomy" id="1265738"/>
    <lineage>
        <taxon>Bacteria</taxon>
        <taxon>Pseudomonadati</taxon>
        <taxon>Planctomycetota</taxon>
        <taxon>Planctomycetia</taxon>
        <taxon>Pirellulales</taxon>
        <taxon>Pirellulaceae</taxon>
        <taxon>Novipirellula</taxon>
    </lineage>
</organism>
<dbReference type="Proteomes" id="UP000011991">
    <property type="component" value="Unassembled WGS sequence"/>
</dbReference>
<sequence>MFRGELPSSFLMRHHVRKSCFCFLFYSSLPARFAVPLNFAHEIDLNAP</sequence>
<evidence type="ECO:0000313" key="2">
    <source>
        <dbReference type="Proteomes" id="UP000011991"/>
    </source>
</evidence>
<comment type="caution">
    <text evidence="1">The sequence shown here is derived from an EMBL/GenBank/DDBJ whole genome shotgun (WGS) entry which is preliminary data.</text>
</comment>
<evidence type="ECO:0000313" key="1">
    <source>
        <dbReference type="EMBL" id="EMI15968.1"/>
    </source>
</evidence>